<sequence length="1010" mass="110559">MELDEYPRPANDTGIGVHWTVGHAAAVGMARLRDFWIPELKAMGVKWVKIFNHDGAFDFCELLLSEGIMPIVRLYRPAPNPGRLGVKELVHLDTLIRIGVRYFEFNNEPDVDAEWKGGRVPVNGLDLVVENTIATMEVILERGGMPGIPAVSNGSRWDLVGRIVAAGRRDLFDGPVWQAIHNYSLNRPLDYPYDMGNQEGAAYTERFYRIVAEEPWGSDAWRGRTLAEVNRLRYDRRNPGATLFDDHACWLAYEYFDALNRKHLGRSIPILSTECGYIVGEDTDPRYPATTPDLHMAQTLEACRIMMGVSQRFKHAPDYYFCTAFWLIANERLGSVSSWWEGHAWYSDRWPGGALPIVRALQAEPKVPRIRGEDIAHITLRGSIANLGDRRTLLLERNGVEVAHIQLDGTGLFEFSDLPDGVYTLRLPEANFSEEITLERGQREVVVQLTLPAPVELVGRSSIEGHVRGGAGAAVVLVHKRSGEEWVTLAHDDGSYRFVDLPAGEYSLRVEPAGSQINSLQLDGRNKATVDLVQAGWGYTIGVADPTPGIGAVVVSIPGHKGLRVQVHGVAGNSEVVETGSAPEYGAAACRINRLEEGHYIVTVDGAPEPDGRTTQLEARVHIDKRSVPLVEFVYNVLAQRPEPGANSSIVGRVHGVRAGQPLRVALLDERAGRREQEVSPAGDYRFEALEPGRYTVQVVGYEEIATVADVALDGYNSVTVDLALPEISRAPSTSDAEGGESVIMATVPDAIGATARLVDAVGNERRQTVDEEGHVVFARLPAGVYSLLIEGGYAQPNLKVDGNNGWSVTFAPLVSVWEVTTTEAGSLPGFSAIHVEIEGLANHPVHVYRGEEEEYTLSTRSKIEQGTYHVEFKPLGPGLYRVEPDGLGVWAMVELNGLNLVRVAFRRKQEPVGVNQVEPLVQAKAVEPAPSSSIRTSSLYLYVSAPPPSHKACLALLQLAAALQPEIGADIAAASRADRVLLVDGPDADEVERQLKMHGVPVERIPVDA</sequence>
<keyword evidence="1" id="KW-0121">Carboxypeptidase</keyword>
<organism evidence="1">
    <name type="scientific">Caldilinea aerophila</name>
    <dbReference type="NCBI Taxonomy" id="133453"/>
    <lineage>
        <taxon>Bacteria</taxon>
        <taxon>Bacillati</taxon>
        <taxon>Chloroflexota</taxon>
        <taxon>Caldilineae</taxon>
        <taxon>Caldilineales</taxon>
        <taxon>Caldilineaceae</taxon>
        <taxon>Caldilinea</taxon>
    </lineage>
</organism>
<name>A0A7C1FUR5_9CHLR</name>
<keyword evidence="1" id="KW-0378">Hydrolase</keyword>
<reference evidence="1" key="1">
    <citation type="journal article" date="2020" name="mSystems">
        <title>Genome- and Community-Level Interaction Insights into Carbon Utilization and Element Cycling Functions of Hydrothermarchaeota in Hydrothermal Sediment.</title>
        <authorList>
            <person name="Zhou Z."/>
            <person name="Liu Y."/>
            <person name="Xu W."/>
            <person name="Pan J."/>
            <person name="Luo Z.H."/>
            <person name="Li M."/>
        </authorList>
    </citation>
    <scope>NUCLEOTIDE SEQUENCE [LARGE SCALE GENOMIC DNA]</scope>
    <source>
        <strain evidence="1">SpSt-289</strain>
    </source>
</reference>
<evidence type="ECO:0000313" key="1">
    <source>
        <dbReference type="EMBL" id="HDX33780.1"/>
    </source>
</evidence>
<dbReference type="SUPFAM" id="SSF49452">
    <property type="entry name" value="Starch-binding domain-like"/>
    <property type="match status" value="2"/>
</dbReference>
<dbReference type="SUPFAM" id="SSF51445">
    <property type="entry name" value="(Trans)glycosidases"/>
    <property type="match status" value="1"/>
</dbReference>
<dbReference type="InterPro" id="IPR017853">
    <property type="entry name" value="GH"/>
</dbReference>
<dbReference type="InterPro" id="IPR013784">
    <property type="entry name" value="Carb-bd-like_fold"/>
</dbReference>
<accession>A0A7C1FUR5</accession>
<keyword evidence="1" id="KW-0645">Protease</keyword>
<dbReference type="AlphaFoldDB" id="A0A7C1FUR5"/>
<gene>
    <name evidence="1" type="ORF">ENQ20_20205</name>
</gene>
<comment type="caution">
    <text evidence="1">The sequence shown here is derived from an EMBL/GenBank/DDBJ whole genome shotgun (WGS) entry which is preliminary data.</text>
</comment>
<dbReference type="GO" id="GO:0030246">
    <property type="term" value="F:carbohydrate binding"/>
    <property type="evidence" value="ECO:0007669"/>
    <property type="project" value="InterPro"/>
</dbReference>
<protein>
    <submittedName>
        <fullName evidence="1">Carboxypeptidase regulatory-like domain-containing protein</fullName>
    </submittedName>
</protein>
<dbReference type="EMBL" id="DSMG01000202">
    <property type="protein sequence ID" value="HDX33780.1"/>
    <property type="molecule type" value="Genomic_DNA"/>
</dbReference>
<proteinExistence type="predicted"/>
<dbReference type="GO" id="GO:0004180">
    <property type="term" value="F:carboxypeptidase activity"/>
    <property type="evidence" value="ECO:0007669"/>
    <property type="project" value="UniProtKB-KW"/>
</dbReference>